<proteinExistence type="predicted"/>
<dbReference type="InterPro" id="IPR025565">
    <property type="entry name" value="DUF4328"/>
</dbReference>
<dbReference type="EMBL" id="BMNA01000008">
    <property type="protein sequence ID" value="GGM10747.1"/>
    <property type="molecule type" value="Genomic_DNA"/>
</dbReference>
<feature type="transmembrane region" description="Helical" evidence="2">
    <location>
        <begin position="195"/>
        <end position="217"/>
    </location>
</feature>
<feature type="compositionally biased region" description="Basic and acidic residues" evidence="1">
    <location>
        <begin position="327"/>
        <end position="341"/>
    </location>
</feature>
<feature type="transmembrane region" description="Helical" evidence="2">
    <location>
        <begin position="237"/>
        <end position="262"/>
    </location>
</feature>
<keyword evidence="2" id="KW-0472">Membrane</keyword>
<keyword evidence="2" id="KW-0812">Transmembrane</keyword>
<sequence>MTQPSAGRPAAVPVVCRRCGRVVPPPAAGVASCVHCGYPLGEAAPGPYPGPAPSLPHYPGPAPYPGPRYAPAPAYPGTYPGPAPYPGPGYGPAPAYPGTYPGPVPYPVAGVPGAAGVRSPIGVPPAPARRWRATPPPGTPPARRVPRARPYQGPPSYGDRPPEWGFPALVWQALPGERPARGSAVHPEGRLRAGALAAGLCAGVAVLAAGAEVWRYVLLLRGRREVLPGTPVAVSDALVVAAGWTALLLAVVTVLLLVPALVQAHAAAARRRGRGPARRPAAVLARLVVPVWNLYGAGQVLAEIDRTLAAPGGRDAEGAGAGDSQDADGRDGAEDAAADGRADATVPVRTSRWVTGWWVAWIVDAVLVVVTLGRAFGGSLQAVADTVELHVAVDVVAAVVAALTAVVATRFATRLDERTPRRLARWQVAPPAPTSERGRAEAEPVVAGSTGA</sequence>
<name>A0A917T678_9ACTN</name>
<organism evidence="4 5">
    <name type="scientific">Nakamurella endophytica</name>
    <dbReference type="NCBI Taxonomy" id="1748367"/>
    <lineage>
        <taxon>Bacteria</taxon>
        <taxon>Bacillati</taxon>
        <taxon>Actinomycetota</taxon>
        <taxon>Actinomycetes</taxon>
        <taxon>Nakamurellales</taxon>
        <taxon>Nakamurellaceae</taxon>
        <taxon>Nakamurella</taxon>
    </lineage>
</organism>
<feature type="domain" description="DUF4328" evidence="3">
    <location>
        <begin position="231"/>
        <end position="412"/>
    </location>
</feature>
<dbReference type="Proteomes" id="UP000655208">
    <property type="component" value="Unassembled WGS sequence"/>
</dbReference>
<evidence type="ECO:0000256" key="1">
    <source>
        <dbReference type="SAM" id="MobiDB-lite"/>
    </source>
</evidence>
<gene>
    <name evidence="4" type="ORF">GCM10011594_33360</name>
</gene>
<evidence type="ECO:0000313" key="5">
    <source>
        <dbReference type="Proteomes" id="UP000655208"/>
    </source>
</evidence>
<feature type="transmembrane region" description="Helical" evidence="2">
    <location>
        <begin position="357"/>
        <end position="377"/>
    </location>
</feature>
<keyword evidence="5" id="KW-1185">Reference proteome</keyword>
<feature type="region of interest" description="Disordered" evidence="1">
    <location>
        <begin position="123"/>
        <end position="157"/>
    </location>
</feature>
<accession>A0A917T678</accession>
<feature type="transmembrane region" description="Helical" evidence="2">
    <location>
        <begin position="389"/>
        <end position="412"/>
    </location>
</feature>
<evidence type="ECO:0000313" key="4">
    <source>
        <dbReference type="EMBL" id="GGM10747.1"/>
    </source>
</evidence>
<feature type="region of interest" description="Disordered" evidence="1">
    <location>
        <begin position="313"/>
        <end position="341"/>
    </location>
</feature>
<keyword evidence="2" id="KW-1133">Transmembrane helix</keyword>
<comment type="caution">
    <text evidence="4">The sequence shown here is derived from an EMBL/GenBank/DDBJ whole genome shotgun (WGS) entry which is preliminary data.</text>
</comment>
<reference evidence="4" key="2">
    <citation type="submission" date="2020-09" db="EMBL/GenBank/DDBJ databases">
        <authorList>
            <person name="Sun Q."/>
            <person name="Zhou Y."/>
        </authorList>
    </citation>
    <scope>NUCLEOTIDE SEQUENCE</scope>
    <source>
        <strain evidence="4">CGMCC 4.7308</strain>
    </source>
</reference>
<dbReference type="Pfam" id="PF14219">
    <property type="entry name" value="DUF4328"/>
    <property type="match status" value="1"/>
</dbReference>
<feature type="region of interest" description="Disordered" evidence="1">
    <location>
        <begin position="427"/>
        <end position="452"/>
    </location>
</feature>
<protein>
    <recommendedName>
        <fullName evidence="3">DUF4328 domain-containing protein</fullName>
    </recommendedName>
</protein>
<dbReference type="AlphaFoldDB" id="A0A917T678"/>
<evidence type="ECO:0000259" key="3">
    <source>
        <dbReference type="Pfam" id="PF14219"/>
    </source>
</evidence>
<evidence type="ECO:0000256" key="2">
    <source>
        <dbReference type="SAM" id="Phobius"/>
    </source>
</evidence>
<reference evidence="4" key="1">
    <citation type="journal article" date="2014" name="Int. J. Syst. Evol. Microbiol.">
        <title>Complete genome sequence of Corynebacterium casei LMG S-19264T (=DSM 44701T), isolated from a smear-ripened cheese.</title>
        <authorList>
            <consortium name="US DOE Joint Genome Institute (JGI-PGF)"/>
            <person name="Walter F."/>
            <person name="Albersmeier A."/>
            <person name="Kalinowski J."/>
            <person name="Ruckert C."/>
        </authorList>
    </citation>
    <scope>NUCLEOTIDE SEQUENCE</scope>
    <source>
        <strain evidence="4">CGMCC 4.7308</strain>
    </source>
</reference>